<comment type="caution">
    <text evidence="1">The sequence shown here is derived from an EMBL/GenBank/DDBJ whole genome shotgun (WGS) entry which is preliminary data.</text>
</comment>
<proteinExistence type="predicted"/>
<dbReference type="Proteomes" id="UP000033434">
    <property type="component" value="Unassembled WGS sequence"/>
</dbReference>
<gene>
    <name evidence="1" type="ORF">N479_00050</name>
</gene>
<dbReference type="EMBL" id="AUXW01000001">
    <property type="protein sequence ID" value="KKE85796.1"/>
    <property type="molecule type" value="Genomic_DNA"/>
</dbReference>
<protein>
    <submittedName>
        <fullName evidence="1">Uncharacterized protein</fullName>
    </submittedName>
</protein>
<reference evidence="1 2" key="1">
    <citation type="journal article" date="2015" name="BMC Genomics">
        <title>Genome mining reveals unlocked bioactive potential of marine Gram-negative bacteria.</title>
        <authorList>
            <person name="Machado H."/>
            <person name="Sonnenschein E.C."/>
            <person name="Melchiorsen J."/>
            <person name="Gram L."/>
        </authorList>
    </citation>
    <scope>NUCLEOTIDE SEQUENCE [LARGE SCALE GENOMIC DNA]</scope>
    <source>
        <strain evidence="1 2">S4054</strain>
    </source>
</reference>
<evidence type="ECO:0000313" key="1">
    <source>
        <dbReference type="EMBL" id="KKE85796.1"/>
    </source>
</evidence>
<evidence type="ECO:0000313" key="2">
    <source>
        <dbReference type="Proteomes" id="UP000033434"/>
    </source>
</evidence>
<accession>A0A0F6AIK0</accession>
<dbReference type="PATRIC" id="fig|1129367.4.peg.10"/>
<dbReference type="AlphaFoldDB" id="A0A0F6AIK0"/>
<organism evidence="1 2">
    <name type="scientific">Pseudoalteromonas luteoviolacea S4054</name>
    <dbReference type="NCBI Taxonomy" id="1129367"/>
    <lineage>
        <taxon>Bacteria</taxon>
        <taxon>Pseudomonadati</taxon>
        <taxon>Pseudomonadota</taxon>
        <taxon>Gammaproteobacteria</taxon>
        <taxon>Alteromonadales</taxon>
        <taxon>Pseudoalteromonadaceae</taxon>
        <taxon>Pseudoalteromonas</taxon>
    </lineage>
</organism>
<sequence>MLVKRGGNTPIISFELLHQIFNLIHSQVITEAKNSLIYPRLTLLTKRLSIDGCLKINR</sequence>
<name>A0A0F6AIK0_9GAMM</name>